<dbReference type="Pfam" id="PF14076">
    <property type="entry name" value="DUF4258"/>
    <property type="match status" value="1"/>
</dbReference>
<organism evidence="1 2">
    <name type="scientific">Pseudoalteromonas rubra</name>
    <dbReference type="NCBI Taxonomy" id="43658"/>
    <lineage>
        <taxon>Bacteria</taxon>
        <taxon>Pseudomonadati</taxon>
        <taxon>Pseudomonadota</taxon>
        <taxon>Gammaproteobacteria</taxon>
        <taxon>Alteromonadales</taxon>
        <taxon>Pseudoalteromonadaceae</taxon>
        <taxon>Pseudoalteromonas</taxon>
    </lineage>
</organism>
<evidence type="ECO:0000313" key="1">
    <source>
        <dbReference type="EMBL" id="KJZ08357.1"/>
    </source>
</evidence>
<comment type="caution">
    <text evidence="1">The sequence shown here is derived from an EMBL/GenBank/DDBJ whole genome shotgun (WGS) entry which is preliminary data.</text>
</comment>
<keyword evidence="2" id="KW-1185">Reference proteome</keyword>
<accession>A0A0F4QNX6</accession>
<evidence type="ECO:0000313" key="2">
    <source>
        <dbReference type="Proteomes" id="UP000033452"/>
    </source>
</evidence>
<dbReference type="InterPro" id="IPR025354">
    <property type="entry name" value="DUF4258"/>
</dbReference>
<proteinExistence type="predicted"/>
<dbReference type="EMBL" id="JXYA01000027">
    <property type="protein sequence ID" value="KJZ08357.1"/>
    <property type="molecule type" value="Genomic_DNA"/>
</dbReference>
<sequence>MSKSKPQGIYEFPLTETTAKKIINELAENYTSRIIWSRHVKERMVERGVTTGQILTLLKSKRSVFREGPYEEPNGDWKFNLKGMAAGKVIELTIALKNHHDDPKSILVTVWVD</sequence>
<protein>
    <recommendedName>
        <fullName evidence="3">DUF4258 domain-containing protein</fullName>
    </recommendedName>
</protein>
<dbReference type="OrthoDB" id="5873906at2"/>
<gene>
    <name evidence="1" type="ORF">TW77_13205</name>
</gene>
<dbReference type="PATRIC" id="fig|43658.5.peg.2792"/>
<dbReference type="Proteomes" id="UP000033452">
    <property type="component" value="Unassembled WGS sequence"/>
</dbReference>
<evidence type="ECO:0008006" key="3">
    <source>
        <dbReference type="Google" id="ProtNLM"/>
    </source>
</evidence>
<name>A0A0F4QNX6_9GAMM</name>
<dbReference type="AlphaFoldDB" id="A0A0F4QNX6"/>
<reference evidence="1 2" key="1">
    <citation type="journal article" date="2015" name="BMC Genomics">
        <title>Genome mining reveals unlocked bioactive potential of marine Gram-negative bacteria.</title>
        <authorList>
            <person name="Machado H."/>
            <person name="Sonnenschein E.C."/>
            <person name="Melchiorsen J."/>
            <person name="Gram L."/>
        </authorList>
    </citation>
    <scope>NUCLEOTIDE SEQUENCE [LARGE SCALE GENOMIC DNA]</scope>
    <source>
        <strain evidence="1 2">S2471</strain>
    </source>
</reference>
<dbReference type="RefSeq" id="WP_046005445.1">
    <property type="nucleotide sequence ID" value="NZ_JXYA01000027.1"/>
</dbReference>